<protein>
    <recommendedName>
        <fullName evidence="4">2-dehydropantoate 2-reductase</fullName>
        <ecNumber evidence="4">1.1.1.169</ecNumber>
    </recommendedName>
    <alternativeName>
        <fullName evidence="4">Ketopantoate reductase</fullName>
    </alternativeName>
</protein>
<organism evidence="7 8">
    <name type="scientific">Microbacterium insulae</name>
    <dbReference type="NCBI Taxonomy" id="483014"/>
    <lineage>
        <taxon>Bacteria</taxon>
        <taxon>Bacillati</taxon>
        <taxon>Actinomycetota</taxon>
        <taxon>Actinomycetes</taxon>
        <taxon>Micrococcales</taxon>
        <taxon>Microbacteriaceae</taxon>
        <taxon>Microbacterium</taxon>
    </lineage>
</organism>
<dbReference type="InterPro" id="IPR051402">
    <property type="entry name" value="KPR-Related"/>
</dbReference>
<comment type="similarity">
    <text evidence="1 4">Belongs to the ketopantoate reductase family.</text>
</comment>
<name>A0ABW3AJ59_9MICO</name>
<gene>
    <name evidence="7" type="ORF">ACFQ0P_11020</name>
</gene>
<dbReference type="NCBIfam" id="TIGR00745">
    <property type="entry name" value="apbA_panE"/>
    <property type="match status" value="1"/>
</dbReference>
<dbReference type="Gene3D" id="1.10.1040.10">
    <property type="entry name" value="N-(1-d-carboxylethyl)-l-norvaline Dehydrogenase, domain 2"/>
    <property type="match status" value="1"/>
</dbReference>
<evidence type="ECO:0000313" key="8">
    <source>
        <dbReference type="Proteomes" id="UP001597055"/>
    </source>
</evidence>
<keyword evidence="3 4" id="KW-0560">Oxidoreductase</keyword>
<dbReference type="Gene3D" id="3.40.50.720">
    <property type="entry name" value="NAD(P)-binding Rossmann-like Domain"/>
    <property type="match status" value="1"/>
</dbReference>
<dbReference type="EC" id="1.1.1.169" evidence="4"/>
<dbReference type="SUPFAM" id="SSF48179">
    <property type="entry name" value="6-phosphogluconate dehydrogenase C-terminal domain-like"/>
    <property type="match status" value="1"/>
</dbReference>
<accession>A0ABW3AJ59</accession>
<dbReference type="EMBL" id="JBHTII010000001">
    <property type="protein sequence ID" value="MFD0790932.1"/>
    <property type="molecule type" value="Genomic_DNA"/>
</dbReference>
<evidence type="ECO:0000259" key="5">
    <source>
        <dbReference type="Pfam" id="PF02558"/>
    </source>
</evidence>
<dbReference type="Pfam" id="PF08546">
    <property type="entry name" value="ApbA_C"/>
    <property type="match status" value="1"/>
</dbReference>
<keyword evidence="2 4" id="KW-0521">NADP</keyword>
<evidence type="ECO:0000256" key="2">
    <source>
        <dbReference type="ARBA" id="ARBA00022857"/>
    </source>
</evidence>
<evidence type="ECO:0000256" key="3">
    <source>
        <dbReference type="ARBA" id="ARBA00023002"/>
    </source>
</evidence>
<evidence type="ECO:0000256" key="1">
    <source>
        <dbReference type="ARBA" id="ARBA00007870"/>
    </source>
</evidence>
<keyword evidence="8" id="KW-1185">Reference proteome</keyword>
<dbReference type="RefSeq" id="WP_204978749.1">
    <property type="nucleotide sequence ID" value="NZ_JBHTII010000001.1"/>
</dbReference>
<dbReference type="InterPro" id="IPR013332">
    <property type="entry name" value="KPR_N"/>
</dbReference>
<feature type="domain" description="Ketopantoate reductase C-terminal" evidence="6">
    <location>
        <begin position="179"/>
        <end position="318"/>
    </location>
</feature>
<dbReference type="InterPro" id="IPR013328">
    <property type="entry name" value="6PGD_dom2"/>
</dbReference>
<evidence type="ECO:0000256" key="4">
    <source>
        <dbReference type="RuleBase" id="RU362068"/>
    </source>
</evidence>
<comment type="function">
    <text evidence="4">Catalyzes the NADPH-dependent reduction of ketopantoate into pantoic acid.</text>
</comment>
<reference evidence="8" key="1">
    <citation type="journal article" date="2019" name="Int. J. Syst. Evol. Microbiol.">
        <title>The Global Catalogue of Microorganisms (GCM) 10K type strain sequencing project: providing services to taxonomists for standard genome sequencing and annotation.</title>
        <authorList>
            <consortium name="The Broad Institute Genomics Platform"/>
            <consortium name="The Broad Institute Genome Sequencing Center for Infectious Disease"/>
            <person name="Wu L."/>
            <person name="Ma J."/>
        </authorList>
    </citation>
    <scope>NUCLEOTIDE SEQUENCE [LARGE SCALE GENOMIC DNA]</scope>
    <source>
        <strain evidence="8">CCUG 54523</strain>
    </source>
</reference>
<dbReference type="InterPro" id="IPR013752">
    <property type="entry name" value="KPA_reductase"/>
</dbReference>
<dbReference type="SUPFAM" id="SSF51735">
    <property type="entry name" value="NAD(P)-binding Rossmann-fold domains"/>
    <property type="match status" value="1"/>
</dbReference>
<dbReference type="Pfam" id="PF02558">
    <property type="entry name" value="ApbA"/>
    <property type="match status" value="1"/>
</dbReference>
<dbReference type="InterPro" id="IPR008927">
    <property type="entry name" value="6-PGluconate_DH-like_C_sf"/>
</dbReference>
<evidence type="ECO:0000259" key="6">
    <source>
        <dbReference type="Pfam" id="PF08546"/>
    </source>
</evidence>
<comment type="caution">
    <text evidence="7">The sequence shown here is derived from an EMBL/GenBank/DDBJ whole genome shotgun (WGS) entry which is preliminary data.</text>
</comment>
<comment type="catalytic activity">
    <reaction evidence="4">
        <text>(R)-pantoate + NADP(+) = 2-dehydropantoate + NADPH + H(+)</text>
        <dbReference type="Rhea" id="RHEA:16233"/>
        <dbReference type="ChEBI" id="CHEBI:11561"/>
        <dbReference type="ChEBI" id="CHEBI:15378"/>
        <dbReference type="ChEBI" id="CHEBI:15980"/>
        <dbReference type="ChEBI" id="CHEBI:57783"/>
        <dbReference type="ChEBI" id="CHEBI:58349"/>
        <dbReference type="EC" id="1.1.1.169"/>
    </reaction>
</comment>
<keyword evidence="4" id="KW-0566">Pantothenate biosynthesis</keyword>
<comment type="pathway">
    <text evidence="4">Cofactor biosynthesis; (R)-pantothenate biosynthesis; (R)-pantoate from 3-methyl-2-oxobutanoate: step 2/2.</text>
</comment>
<dbReference type="PANTHER" id="PTHR21708:SF26">
    <property type="entry name" value="2-DEHYDROPANTOATE 2-REDUCTASE"/>
    <property type="match status" value="1"/>
</dbReference>
<sequence>MTRPTIAVLGAGANGASIGADLLAAGHDVTLIEQWPAHVEAMRSVGLRIAMPDRELTVQPHALHVCEVAELRHPFDVVFIVMKAYDTRWAAELIAPVVSGDGLVVALQNGMTTDAVAAAVGPHRAVGTVIEVSSTMNEPGIVHRHTAPERSWFAVDADPRADIVAELLSTSGAVARFADIDSAKWMKLVSNSCVLVTTASLGLPMADAIEVPGVREAMLAAGDEALAVGRARGHRPLPIFGLGEADIAEEDTIVEAMLDILYDRFVVAGATTTVLQDWRKGRRSEAGDLNGLVAAEGERLGIATPVNSAVTTLARRIESGELPPGPENAALLRP</sequence>
<dbReference type="InterPro" id="IPR003710">
    <property type="entry name" value="ApbA"/>
</dbReference>
<dbReference type="PANTHER" id="PTHR21708">
    <property type="entry name" value="PROBABLE 2-DEHYDROPANTOATE 2-REDUCTASE"/>
    <property type="match status" value="1"/>
</dbReference>
<dbReference type="InterPro" id="IPR036291">
    <property type="entry name" value="NAD(P)-bd_dom_sf"/>
</dbReference>
<evidence type="ECO:0000313" key="7">
    <source>
        <dbReference type="EMBL" id="MFD0790932.1"/>
    </source>
</evidence>
<dbReference type="Proteomes" id="UP001597055">
    <property type="component" value="Unassembled WGS sequence"/>
</dbReference>
<proteinExistence type="inferred from homology"/>
<feature type="domain" description="Ketopantoate reductase N-terminal" evidence="5">
    <location>
        <begin position="6"/>
        <end position="153"/>
    </location>
</feature>